<dbReference type="RefSeq" id="WP_031503507.1">
    <property type="nucleotide sequence ID" value="NC_022795.1"/>
</dbReference>
<evidence type="ECO:0000256" key="4">
    <source>
        <dbReference type="ARBA" id="ARBA00023172"/>
    </source>
</evidence>
<evidence type="ECO:0000259" key="7">
    <source>
        <dbReference type="PROSITE" id="PS51900"/>
    </source>
</evidence>
<evidence type="ECO:0000256" key="1">
    <source>
        <dbReference type="ARBA" id="ARBA00008857"/>
    </source>
</evidence>
<dbReference type="PROSITE" id="PS51900">
    <property type="entry name" value="CB"/>
    <property type="match status" value="1"/>
</dbReference>
<comment type="similarity">
    <text evidence="1">Belongs to the 'phage' integrase family.</text>
</comment>
<name>A0A0X1KPE4_9THEM</name>
<dbReference type="InterPro" id="IPR002104">
    <property type="entry name" value="Integrase_catalytic"/>
</dbReference>
<dbReference type="OrthoDB" id="9785687at2"/>
<dbReference type="PANTHER" id="PTHR30349">
    <property type="entry name" value="PHAGE INTEGRASE-RELATED"/>
    <property type="match status" value="1"/>
</dbReference>
<accession>A0A0X1KPE4</accession>
<evidence type="ECO:0000313" key="9">
    <source>
        <dbReference type="Proteomes" id="UP000077469"/>
    </source>
</evidence>
<keyword evidence="3 5" id="KW-0238">DNA-binding</keyword>
<evidence type="ECO:0000259" key="6">
    <source>
        <dbReference type="PROSITE" id="PS51898"/>
    </source>
</evidence>
<gene>
    <name evidence="8" type="ORF">AJ81_01725</name>
</gene>
<reference evidence="8 9" key="1">
    <citation type="submission" date="2014-01" db="EMBL/GenBank/DDBJ databases">
        <title>Genome sequencing of Thermotog hypogea.</title>
        <authorList>
            <person name="Zhang X."/>
            <person name="Alvare G."/>
            <person name="Fristensky B."/>
            <person name="Chen L."/>
            <person name="Suen T."/>
            <person name="Chen Q."/>
            <person name="Ma K."/>
        </authorList>
    </citation>
    <scope>NUCLEOTIDE SEQUENCE [LARGE SCALE GENOMIC DNA]</scope>
    <source>
        <strain evidence="8 9">DSM 11164</strain>
    </source>
</reference>
<dbReference type="Gene3D" id="1.10.150.130">
    <property type="match status" value="1"/>
</dbReference>
<dbReference type="InterPro" id="IPR011010">
    <property type="entry name" value="DNA_brk_join_enz"/>
</dbReference>
<dbReference type="GO" id="GO:0006310">
    <property type="term" value="P:DNA recombination"/>
    <property type="evidence" value="ECO:0007669"/>
    <property type="project" value="UniProtKB-KW"/>
</dbReference>
<dbReference type="PATRIC" id="fig|1123384.7.peg.342"/>
<dbReference type="STRING" id="1123384.AJ81_01725"/>
<sequence length="287" mass="33733">MEDLLREYVEYLKYVRRASDHTIMAYGIDVSQFLKSLKERKLRLETFSVKDAEDYLKHLSKSFGKPLSVSTLARKISSLRNFFDYLVLRNYVSSNPWMKVKVPRLRKRSPDFLTKQEMENMLRVSEQKERDHLVLSLLYYCGLRVSELCNLRVSDVSFSPAFVRIEMGKGRKDRIVPLNSSLASELRVYIEKYKKEADEYLFGTSLRLHPSTVFRIVRKYAKLCNIRKRVHPHTLRHSFATHLLQRRVNVRVVQELLGHANLSTTSTYLHLLDEEKFAAVNALVEEE</sequence>
<feature type="domain" description="Core-binding (CB)" evidence="7">
    <location>
        <begin position="1"/>
        <end position="87"/>
    </location>
</feature>
<protein>
    <submittedName>
        <fullName evidence="8">Recombinase XerC</fullName>
    </submittedName>
</protein>
<dbReference type="GO" id="GO:0015074">
    <property type="term" value="P:DNA integration"/>
    <property type="evidence" value="ECO:0007669"/>
    <property type="project" value="UniProtKB-KW"/>
</dbReference>
<dbReference type="AlphaFoldDB" id="A0A0X1KPE4"/>
<dbReference type="Gene3D" id="1.10.443.10">
    <property type="entry name" value="Intergrase catalytic core"/>
    <property type="match status" value="1"/>
</dbReference>
<dbReference type="Pfam" id="PF02899">
    <property type="entry name" value="Phage_int_SAM_1"/>
    <property type="match status" value="1"/>
</dbReference>
<dbReference type="Proteomes" id="UP000077469">
    <property type="component" value="Chromosome"/>
</dbReference>
<dbReference type="EMBL" id="CP007141">
    <property type="protein sequence ID" value="AJC73132.1"/>
    <property type="molecule type" value="Genomic_DNA"/>
</dbReference>
<dbReference type="InterPro" id="IPR010998">
    <property type="entry name" value="Integrase_recombinase_N"/>
</dbReference>
<keyword evidence="9" id="KW-1185">Reference proteome</keyword>
<organism evidence="8 9">
    <name type="scientific">Pseudothermotoga hypogea DSM 11164 = NBRC 106472</name>
    <dbReference type="NCBI Taxonomy" id="1123384"/>
    <lineage>
        <taxon>Bacteria</taxon>
        <taxon>Thermotogati</taxon>
        <taxon>Thermotogota</taxon>
        <taxon>Thermotogae</taxon>
        <taxon>Thermotogales</taxon>
        <taxon>Thermotogaceae</taxon>
        <taxon>Pseudothermotoga</taxon>
    </lineage>
</organism>
<keyword evidence="2" id="KW-0229">DNA integration</keyword>
<evidence type="ECO:0000313" key="8">
    <source>
        <dbReference type="EMBL" id="AJC73132.1"/>
    </source>
</evidence>
<evidence type="ECO:0000256" key="5">
    <source>
        <dbReference type="PROSITE-ProRule" id="PRU01248"/>
    </source>
</evidence>
<dbReference type="GO" id="GO:0003677">
    <property type="term" value="F:DNA binding"/>
    <property type="evidence" value="ECO:0007669"/>
    <property type="project" value="UniProtKB-UniRule"/>
</dbReference>
<dbReference type="SUPFAM" id="SSF56349">
    <property type="entry name" value="DNA breaking-rejoining enzymes"/>
    <property type="match status" value="1"/>
</dbReference>
<dbReference type="Pfam" id="PF00589">
    <property type="entry name" value="Phage_integrase"/>
    <property type="match status" value="1"/>
</dbReference>
<dbReference type="InterPro" id="IPR004107">
    <property type="entry name" value="Integrase_SAM-like_N"/>
</dbReference>
<dbReference type="InterPro" id="IPR044068">
    <property type="entry name" value="CB"/>
</dbReference>
<keyword evidence="4" id="KW-0233">DNA recombination</keyword>
<dbReference type="InterPro" id="IPR013762">
    <property type="entry name" value="Integrase-like_cat_sf"/>
</dbReference>
<dbReference type="NCBIfam" id="NF040815">
    <property type="entry name" value="recomb_XerA_Arch"/>
    <property type="match status" value="1"/>
</dbReference>
<dbReference type="InterPro" id="IPR050090">
    <property type="entry name" value="Tyrosine_recombinase_XerCD"/>
</dbReference>
<dbReference type="PANTHER" id="PTHR30349:SF41">
    <property type="entry name" value="INTEGRASE_RECOMBINASE PROTEIN MJ0367-RELATED"/>
    <property type="match status" value="1"/>
</dbReference>
<feature type="domain" description="Tyr recombinase" evidence="6">
    <location>
        <begin position="108"/>
        <end position="281"/>
    </location>
</feature>
<dbReference type="PaxDb" id="1123384-AJ81_01725"/>
<proteinExistence type="inferred from homology"/>
<dbReference type="KEGG" id="phy:AJ81_01725"/>
<evidence type="ECO:0000256" key="2">
    <source>
        <dbReference type="ARBA" id="ARBA00022908"/>
    </source>
</evidence>
<evidence type="ECO:0000256" key="3">
    <source>
        <dbReference type="ARBA" id="ARBA00023125"/>
    </source>
</evidence>
<dbReference type="PROSITE" id="PS51898">
    <property type="entry name" value="TYR_RECOMBINASE"/>
    <property type="match status" value="1"/>
</dbReference>